<organism evidence="2 3">
    <name type="scientific">Peronospora matthiolae</name>
    <dbReference type="NCBI Taxonomy" id="2874970"/>
    <lineage>
        <taxon>Eukaryota</taxon>
        <taxon>Sar</taxon>
        <taxon>Stramenopiles</taxon>
        <taxon>Oomycota</taxon>
        <taxon>Peronosporomycetes</taxon>
        <taxon>Peronosporales</taxon>
        <taxon>Peronosporaceae</taxon>
        <taxon>Peronospora</taxon>
    </lineage>
</organism>
<name>A0AAV1TAH6_9STRA</name>
<proteinExistence type="predicted"/>
<reference evidence="2" key="1">
    <citation type="submission" date="2024-01" db="EMBL/GenBank/DDBJ databases">
        <authorList>
            <person name="Webb A."/>
        </authorList>
    </citation>
    <scope>NUCLEOTIDE SEQUENCE</scope>
    <source>
        <strain evidence="2">Pm1</strain>
    </source>
</reference>
<evidence type="ECO:0000313" key="3">
    <source>
        <dbReference type="Proteomes" id="UP001162060"/>
    </source>
</evidence>
<dbReference type="AlphaFoldDB" id="A0AAV1TAH6"/>
<gene>
    <name evidence="2" type="ORF">PM001_LOCUS3686</name>
</gene>
<evidence type="ECO:0000256" key="1">
    <source>
        <dbReference type="SAM" id="MobiDB-lite"/>
    </source>
</evidence>
<sequence length="108" mass="12128">MSVRREVVSLSQLLRRSDSSVGRQHRQTAHGPPPPPPLALQTSRQRLTKPRLADQGPKIGDSRPPIISSAPFTDKPRSFTQKRARCRVRFSARESPLKLGVCTHVSRR</sequence>
<accession>A0AAV1TAH6</accession>
<dbReference type="EMBL" id="CAKLBY020000035">
    <property type="protein sequence ID" value="CAK7908240.1"/>
    <property type="molecule type" value="Genomic_DNA"/>
</dbReference>
<feature type="region of interest" description="Disordered" evidence="1">
    <location>
        <begin position="1"/>
        <end position="81"/>
    </location>
</feature>
<dbReference type="Proteomes" id="UP001162060">
    <property type="component" value="Unassembled WGS sequence"/>
</dbReference>
<evidence type="ECO:0000313" key="2">
    <source>
        <dbReference type="EMBL" id="CAK7908240.1"/>
    </source>
</evidence>
<protein>
    <submittedName>
        <fullName evidence="2">Uncharacterized protein</fullName>
    </submittedName>
</protein>
<comment type="caution">
    <text evidence="2">The sequence shown here is derived from an EMBL/GenBank/DDBJ whole genome shotgun (WGS) entry which is preliminary data.</text>
</comment>